<evidence type="ECO:0000313" key="1">
    <source>
        <dbReference type="EMBL" id="OPF87787.1"/>
    </source>
</evidence>
<dbReference type="RefSeq" id="WP_079346561.1">
    <property type="nucleotide sequence ID" value="NZ_MVAB01000001.1"/>
</dbReference>
<dbReference type="Proteomes" id="UP000189970">
    <property type="component" value="Unassembled WGS sequence"/>
</dbReference>
<sequence>MTISNAEKFKGMTLHLKKLKEDLLVILEKDSSIMESLESDQYEGIYQNAESLVKQLKEDFKKHPEQFSAEELNYAETIERNVVNLGHNLHEISTNISADKRKKLTEDAYLNVTKALEAVESM</sequence>
<reference evidence="1 2" key="1">
    <citation type="submission" date="2017-02" db="EMBL/GenBank/DDBJ databases">
        <title>Vagococcus cremeus sp. nov., isolated from the small intestine of a marten, Martes flavigula.</title>
        <authorList>
            <person name="Tak E.J."/>
            <person name="Bae J.-W."/>
        </authorList>
    </citation>
    <scope>NUCLEOTIDE SEQUENCE [LARGE SCALE GENOMIC DNA]</scope>
    <source>
        <strain evidence="1 2">D7T301</strain>
    </source>
</reference>
<name>A0A1V4DGY1_9ENTE</name>
<dbReference type="EMBL" id="MVAB01000001">
    <property type="protein sequence ID" value="OPF87787.1"/>
    <property type="molecule type" value="Genomic_DNA"/>
</dbReference>
<comment type="caution">
    <text evidence="1">The sequence shown here is derived from an EMBL/GenBank/DDBJ whole genome shotgun (WGS) entry which is preliminary data.</text>
</comment>
<protein>
    <submittedName>
        <fullName evidence="1">Uncharacterized protein</fullName>
    </submittedName>
</protein>
<proteinExistence type="predicted"/>
<keyword evidence="2" id="KW-1185">Reference proteome</keyword>
<dbReference type="AlphaFoldDB" id="A0A1V4DGY1"/>
<gene>
    <name evidence="1" type="ORF">BW731_06100</name>
</gene>
<organism evidence="1 2">
    <name type="scientific">Vagococcus martis</name>
    <dbReference type="NCBI Taxonomy" id="1768210"/>
    <lineage>
        <taxon>Bacteria</taxon>
        <taxon>Bacillati</taxon>
        <taxon>Bacillota</taxon>
        <taxon>Bacilli</taxon>
        <taxon>Lactobacillales</taxon>
        <taxon>Enterococcaceae</taxon>
        <taxon>Vagococcus</taxon>
    </lineage>
</organism>
<evidence type="ECO:0000313" key="2">
    <source>
        <dbReference type="Proteomes" id="UP000189970"/>
    </source>
</evidence>
<accession>A0A1V4DGY1</accession>